<accession>A0A1I6LEL4</accession>
<dbReference type="InterPro" id="IPR009006">
    <property type="entry name" value="Ala_racemase/Decarboxylase_C"/>
</dbReference>
<dbReference type="InterPro" id="IPR020622">
    <property type="entry name" value="Ala_racemase_pyridoxalP-BS"/>
</dbReference>
<dbReference type="Gene3D" id="3.20.20.10">
    <property type="entry name" value="Alanine racemase"/>
    <property type="match status" value="1"/>
</dbReference>
<feature type="binding site" evidence="5">
    <location>
        <position position="349"/>
    </location>
    <ligand>
        <name>substrate</name>
    </ligand>
</feature>
<keyword evidence="2 4" id="KW-0663">Pyridoxal phosphate</keyword>
<reference evidence="7 8" key="1">
    <citation type="submission" date="2016-10" db="EMBL/GenBank/DDBJ databases">
        <authorList>
            <person name="de Groot N.N."/>
        </authorList>
    </citation>
    <scope>NUCLEOTIDE SEQUENCE [LARGE SCALE GENOMIC DNA]</scope>
    <source>
        <strain evidence="7 8">DSM 21001</strain>
    </source>
</reference>
<dbReference type="NCBIfam" id="TIGR00492">
    <property type="entry name" value="alr"/>
    <property type="match status" value="1"/>
</dbReference>
<comment type="cofactor">
    <cofactor evidence="1 4">
        <name>pyridoxal 5'-phosphate</name>
        <dbReference type="ChEBI" id="CHEBI:597326"/>
    </cofactor>
</comment>
<evidence type="ECO:0000256" key="2">
    <source>
        <dbReference type="ARBA" id="ARBA00022898"/>
    </source>
</evidence>
<feature type="domain" description="Alanine racemase C-terminal" evidence="6">
    <location>
        <begin position="275"/>
        <end position="403"/>
    </location>
</feature>
<dbReference type="InterPro" id="IPR000821">
    <property type="entry name" value="Ala_racemase"/>
</dbReference>
<dbReference type="GO" id="GO:0008784">
    <property type="term" value="F:alanine racemase activity"/>
    <property type="evidence" value="ECO:0007669"/>
    <property type="project" value="InterPro"/>
</dbReference>
<name>A0A1I6LEL4_9BACT</name>
<dbReference type="InterPro" id="IPR001608">
    <property type="entry name" value="Ala_racemase_N"/>
</dbReference>
<organism evidence="7 8">
    <name type="scientific">Granulicella pectinivorans</name>
    <dbReference type="NCBI Taxonomy" id="474950"/>
    <lineage>
        <taxon>Bacteria</taxon>
        <taxon>Pseudomonadati</taxon>
        <taxon>Acidobacteriota</taxon>
        <taxon>Terriglobia</taxon>
        <taxon>Terriglobales</taxon>
        <taxon>Acidobacteriaceae</taxon>
        <taxon>Granulicella</taxon>
    </lineage>
</organism>
<dbReference type="PROSITE" id="PS00395">
    <property type="entry name" value="ALANINE_RACEMASE"/>
    <property type="match status" value="1"/>
</dbReference>
<evidence type="ECO:0000256" key="5">
    <source>
        <dbReference type="PIRSR" id="PIRSR600821-52"/>
    </source>
</evidence>
<sequence length="414" mass="43392">MSSTITISEPHLRQNIAAARRILGETDLLAVIKADAYGHGAALCAPLFARAGLPWLGVTDALEGAEVRKALQAAGFPEGPRILIMTAPPGDPDEANEAAELAVAHNLTPIVSAASQLAPLARAVAGTPHTLPIHVEIDSGMSRQGVPPGPVLRAFGEALLHYPKLHIDGVCTHLASAECTDAQQTLEQLQRFAMSSGDLSARADLMPAWRHLGNTSTLDNASPAAAEIIQHFALQTAQDGATPIVRCGLGLYGYSLPLEPDAPNEARLHSQLHPVLTWTTTVTAIEDVPAGARIGYSATYTARRPMRLALLPVGYADGLRRSLSSTNDEPGGWVMIGGHKAPVVGRISMNLTTVDVTHIDCGPGTPVTLLGPGATAEDHARLAHCLPYEILCGLRATYRVVLPDGAPTAGHAIA</sequence>
<evidence type="ECO:0000313" key="8">
    <source>
        <dbReference type="Proteomes" id="UP000199024"/>
    </source>
</evidence>
<dbReference type="AlphaFoldDB" id="A0A1I6LEL4"/>
<dbReference type="SMART" id="SM01005">
    <property type="entry name" value="Ala_racemase_C"/>
    <property type="match status" value="1"/>
</dbReference>
<feature type="binding site" evidence="5">
    <location>
        <position position="143"/>
    </location>
    <ligand>
        <name>substrate</name>
    </ligand>
</feature>
<dbReference type="PANTHER" id="PTHR30511:SF0">
    <property type="entry name" value="ALANINE RACEMASE, CATABOLIC-RELATED"/>
    <property type="match status" value="1"/>
</dbReference>
<feature type="modified residue" description="N6-(pyridoxal phosphate)lysine" evidence="4">
    <location>
        <position position="33"/>
    </location>
</feature>
<proteinExistence type="predicted"/>
<keyword evidence="8" id="KW-1185">Reference proteome</keyword>
<dbReference type="PRINTS" id="PR00992">
    <property type="entry name" value="ALARACEMASE"/>
</dbReference>
<dbReference type="InterPro" id="IPR029066">
    <property type="entry name" value="PLP-binding_barrel"/>
</dbReference>
<dbReference type="PANTHER" id="PTHR30511">
    <property type="entry name" value="ALANINE RACEMASE"/>
    <property type="match status" value="1"/>
</dbReference>
<dbReference type="Proteomes" id="UP000199024">
    <property type="component" value="Unassembled WGS sequence"/>
</dbReference>
<protein>
    <submittedName>
        <fullName evidence="7">Alanine racemase</fullName>
    </submittedName>
</protein>
<dbReference type="GO" id="GO:0005829">
    <property type="term" value="C:cytosol"/>
    <property type="evidence" value="ECO:0007669"/>
    <property type="project" value="TreeGrafter"/>
</dbReference>
<dbReference type="CDD" id="cd00430">
    <property type="entry name" value="PLPDE_III_AR"/>
    <property type="match status" value="1"/>
</dbReference>
<gene>
    <name evidence="7" type="ORF">SAMN05421771_0628</name>
</gene>
<dbReference type="SUPFAM" id="SSF50621">
    <property type="entry name" value="Alanine racemase C-terminal domain-like"/>
    <property type="match status" value="1"/>
</dbReference>
<dbReference type="Gene3D" id="2.40.37.10">
    <property type="entry name" value="Lyase, Ornithine Decarboxylase, Chain A, domain 1"/>
    <property type="match status" value="1"/>
</dbReference>
<dbReference type="Pfam" id="PF01168">
    <property type="entry name" value="Ala_racemase_N"/>
    <property type="match status" value="1"/>
</dbReference>
<dbReference type="GO" id="GO:0030632">
    <property type="term" value="P:D-alanine biosynthetic process"/>
    <property type="evidence" value="ECO:0007669"/>
    <property type="project" value="TreeGrafter"/>
</dbReference>
<evidence type="ECO:0000256" key="1">
    <source>
        <dbReference type="ARBA" id="ARBA00001933"/>
    </source>
</evidence>
<dbReference type="EMBL" id="FOZL01000001">
    <property type="protein sequence ID" value="SFS01901.1"/>
    <property type="molecule type" value="Genomic_DNA"/>
</dbReference>
<evidence type="ECO:0000256" key="3">
    <source>
        <dbReference type="ARBA" id="ARBA00023235"/>
    </source>
</evidence>
<dbReference type="OrthoDB" id="9813814at2"/>
<keyword evidence="3" id="KW-0413">Isomerase</keyword>
<evidence type="ECO:0000259" key="6">
    <source>
        <dbReference type="SMART" id="SM01005"/>
    </source>
</evidence>
<evidence type="ECO:0000256" key="4">
    <source>
        <dbReference type="PIRSR" id="PIRSR600821-50"/>
    </source>
</evidence>
<dbReference type="STRING" id="474950.SAMN05421771_0628"/>
<dbReference type="SUPFAM" id="SSF51419">
    <property type="entry name" value="PLP-binding barrel"/>
    <property type="match status" value="1"/>
</dbReference>
<dbReference type="InterPro" id="IPR011079">
    <property type="entry name" value="Ala_racemase_C"/>
</dbReference>
<dbReference type="RefSeq" id="WP_089836530.1">
    <property type="nucleotide sequence ID" value="NZ_FOZL01000001.1"/>
</dbReference>
<evidence type="ECO:0000313" key="7">
    <source>
        <dbReference type="EMBL" id="SFS01901.1"/>
    </source>
</evidence>
<dbReference type="Pfam" id="PF00842">
    <property type="entry name" value="Ala_racemase_C"/>
    <property type="match status" value="1"/>
</dbReference>
<dbReference type="GO" id="GO:0030170">
    <property type="term" value="F:pyridoxal phosphate binding"/>
    <property type="evidence" value="ECO:0007669"/>
    <property type="project" value="TreeGrafter"/>
</dbReference>